<feature type="non-terminal residue" evidence="1">
    <location>
        <position position="1"/>
    </location>
</feature>
<gene>
    <name evidence="1" type="ORF">PHYEVI_LOCUS10202</name>
</gene>
<dbReference type="AlphaFoldDB" id="A0A9N9TZV4"/>
<dbReference type="OrthoDB" id="6677240at2759"/>
<dbReference type="EMBL" id="OU900100">
    <property type="protein sequence ID" value="CAG9863927.1"/>
    <property type="molecule type" value="Genomic_DNA"/>
</dbReference>
<evidence type="ECO:0000313" key="2">
    <source>
        <dbReference type="Proteomes" id="UP001153712"/>
    </source>
</evidence>
<organism evidence="1 2">
    <name type="scientific">Phyllotreta striolata</name>
    <name type="common">Striped flea beetle</name>
    <name type="synonym">Crioceris striolata</name>
    <dbReference type="NCBI Taxonomy" id="444603"/>
    <lineage>
        <taxon>Eukaryota</taxon>
        <taxon>Metazoa</taxon>
        <taxon>Ecdysozoa</taxon>
        <taxon>Arthropoda</taxon>
        <taxon>Hexapoda</taxon>
        <taxon>Insecta</taxon>
        <taxon>Pterygota</taxon>
        <taxon>Neoptera</taxon>
        <taxon>Endopterygota</taxon>
        <taxon>Coleoptera</taxon>
        <taxon>Polyphaga</taxon>
        <taxon>Cucujiformia</taxon>
        <taxon>Chrysomeloidea</taxon>
        <taxon>Chrysomelidae</taxon>
        <taxon>Galerucinae</taxon>
        <taxon>Alticini</taxon>
        <taxon>Phyllotreta</taxon>
    </lineage>
</organism>
<keyword evidence="2" id="KW-1185">Reference proteome</keyword>
<sequence length="194" mass="21707">AKLTSDITPFPREDTDFHLSAPKTDNPVGVSDCYDVSSNDPSDADGMHKLIAFWVLFLTICDINSKEISIEKDSTAHGNAFNYKYIQPIGPYTSDLYPEKTKLHYDSTKGIHSLDNPLVNAFLLSSTLNLKPHSWMANHPSLPPVNPFLALLLSQYGRYIPGYGPGRGIYAYQAANDFHNNKPFGSYKIYEDDE</sequence>
<name>A0A9N9TZV4_PHYSR</name>
<proteinExistence type="predicted"/>
<reference evidence="1" key="1">
    <citation type="submission" date="2022-01" db="EMBL/GenBank/DDBJ databases">
        <authorList>
            <person name="King R."/>
        </authorList>
    </citation>
    <scope>NUCLEOTIDE SEQUENCE</scope>
</reference>
<accession>A0A9N9TZV4</accession>
<protein>
    <submittedName>
        <fullName evidence="1">Uncharacterized protein</fullName>
    </submittedName>
</protein>
<evidence type="ECO:0000313" key="1">
    <source>
        <dbReference type="EMBL" id="CAG9863927.1"/>
    </source>
</evidence>
<dbReference type="Proteomes" id="UP001153712">
    <property type="component" value="Chromosome 7"/>
</dbReference>